<accession>A0A1M7ULJ9</accession>
<dbReference type="EMBL" id="LT670849">
    <property type="protein sequence ID" value="SHN83828.1"/>
    <property type="molecule type" value="Genomic_DNA"/>
</dbReference>
<reference evidence="2" key="1">
    <citation type="submission" date="2016-11" db="EMBL/GenBank/DDBJ databases">
        <authorList>
            <person name="Varghese N."/>
            <person name="Submissions S."/>
        </authorList>
    </citation>
    <scope>NUCLEOTIDE SEQUENCE [LARGE SCALE GENOMIC DNA]</scope>
    <source>
        <strain evidence="2">GAS401</strain>
    </source>
</reference>
<evidence type="ECO:0000313" key="2">
    <source>
        <dbReference type="Proteomes" id="UP000184096"/>
    </source>
</evidence>
<dbReference type="AlphaFoldDB" id="A0A1M7ULJ9"/>
<proteinExistence type="predicted"/>
<organism evidence="1 2">
    <name type="scientific">Bradyrhizobium erythrophlei</name>
    <dbReference type="NCBI Taxonomy" id="1437360"/>
    <lineage>
        <taxon>Bacteria</taxon>
        <taxon>Pseudomonadati</taxon>
        <taxon>Pseudomonadota</taxon>
        <taxon>Alphaproteobacteria</taxon>
        <taxon>Hyphomicrobiales</taxon>
        <taxon>Nitrobacteraceae</taxon>
        <taxon>Bradyrhizobium</taxon>
    </lineage>
</organism>
<dbReference type="RefSeq" id="WP_156898753.1">
    <property type="nucleotide sequence ID" value="NZ_LT670849.1"/>
</dbReference>
<keyword evidence="2" id="KW-1185">Reference proteome</keyword>
<protein>
    <submittedName>
        <fullName evidence="1">Uncharacterized protein</fullName>
    </submittedName>
</protein>
<dbReference type="Proteomes" id="UP000184096">
    <property type="component" value="Chromosome I"/>
</dbReference>
<evidence type="ECO:0000313" key="1">
    <source>
        <dbReference type="EMBL" id="SHN83828.1"/>
    </source>
</evidence>
<sequence>MKLDCLFTLQSLLNERFATLFASGTNLSAAQTLHTLVLTATSDSLDGFWAQIQPFYEPLTPTFQSKVRTLNDSIVSGDVTPADFAEYVKLLAASLLAA</sequence>
<gene>
    <name evidence="1" type="ORF">SAMN05444170_5664</name>
</gene>
<name>A0A1M7ULJ9_9BRAD</name>